<feature type="chain" id="PRO_5001703445" evidence="2">
    <location>
        <begin position="21"/>
        <end position="114"/>
    </location>
</feature>
<feature type="signal peptide" evidence="2">
    <location>
        <begin position="1"/>
        <end position="20"/>
    </location>
</feature>
<dbReference type="AlphaFoldDB" id="A0A074X4C5"/>
<evidence type="ECO:0000313" key="3">
    <source>
        <dbReference type="EMBL" id="KEQ80365.1"/>
    </source>
</evidence>
<proteinExistence type="predicted"/>
<feature type="region of interest" description="Disordered" evidence="1">
    <location>
        <begin position="32"/>
        <end position="96"/>
    </location>
</feature>
<dbReference type="HOGENOM" id="CLU_2120631_0_0_1"/>
<sequence length="114" mass="12495">MLRLNSILSLVVCLGGPALNRQSLNTCTTVTTFSQQSHSPNPSLSTHPISKEKSQMHINLETQNSFHDPTSPNSAPSLQSQTPRPHKSSTSGSQFSTTLSNNLFILLYRPKEMS</sequence>
<feature type="compositionally biased region" description="Polar residues" evidence="1">
    <location>
        <begin position="32"/>
        <end position="48"/>
    </location>
</feature>
<dbReference type="EMBL" id="KL584998">
    <property type="protein sequence ID" value="KEQ80365.1"/>
    <property type="molecule type" value="Genomic_DNA"/>
</dbReference>
<evidence type="ECO:0000313" key="4">
    <source>
        <dbReference type="Proteomes" id="UP000030706"/>
    </source>
</evidence>
<gene>
    <name evidence="3" type="ORF">M438DRAFT_348859</name>
</gene>
<keyword evidence="2" id="KW-0732">Signal</keyword>
<reference evidence="3 4" key="1">
    <citation type="journal article" date="2014" name="BMC Genomics">
        <title>Genome sequencing of four Aureobasidium pullulans varieties: biotechnological potential, stress tolerance, and description of new species.</title>
        <authorList>
            <person name="Gostin Ar C."/>
            <person name="Ohm R.A."/>
            <person name="Kogej T."/>
            <person name="Sonjak S."/>
            <person name="Turk M."/>
            <person name="Zajc J."/>
            <person name="Zalar P."/>
            <person name="Grube M."/>
            <person name="Sun H."/>
            <person name="Han J."/>
            <person name="Sharma A."/>
            <person name="Chiniquy J."/>
            <person name="Ngan C.Y."/>
            <person name="Lipzen A."/>
            <person name="Barry K."/>
            <person name="Grigoriev I.V."/>
            <person name="Gunde-Cimerman N."/>
        </authorList>
    </citation>
    <scope>NUCLEOTIDE SEQUENCE [LARGE SCALE GENOMIC DNA]</scope>
    <source>
        <strain evidence="3 4">EXF-150</strain>
    </source>
</reference>
<accession>A0A074X4C5</accession>
<protein>
    <submittedName>
        <fullName evidence="3">Uncharacterized protein</fullName>
    </submittedName>
</protein>
<evidence type="ECO:0000256" key="1">
    <source>
        <dbReference type="SAM" id="MobiDB-lite"/>
    </source>
</evidence>
<evidence type="ECO:0000256" key="2">
    <source>
        <dbReference type="SAM" id="SignalP"/>
    </source>
</evidence>
<dbReference type="GeneID" id="40748555"/>
<keyword evidence="4" id="KW-1185">Reference proteome</keyword>
<feature type="compositionally biased region" description="Polar residues" evidence="1">
    <location>
        <begin position="56"/>
        <end position="96"/>
    </location>
</feature>
<dbReference type="RefSeq" id="XP_029756552.1">
    <property type="nucleotide sequence ID" value="XM_029906249.1"/>
</dbReference>
<organism evidence="3 4">
    <name type="scientific">Aureobasidium pullulans EXF-150</name>
    <dbReference type="NCBI Taxonomy" id="1043002"/>
    <lineage>
        <taxon>Eukaryota</taxon>
        <taxon>Fungi</taxon>
        <taxon>Dikarya</taxon>
        <taxon>Ascomycota</taxon>
        <taxon>Pezizomycotina</taxon>
        <taxon>Dothideomycetes</taxon>
        <taxon>Dothideomycetidae</taxon>
        <taxon>Dothideales</taxon>
        <taxon>Saccotheciaceae</taxon>
        <taxon>Aureobasidium</taxon>
    </lineage>
</organism>
<dbReference type="Proteomes" id="UP000030706">
    <property type="component" value="Unassembled WGS sequence"/>
</dbReference>
<name>A0A074X4C5_AURPU</name>